<gene>
    <name evidence="2" type="ORF">ABNW52_04510</name>
</gene>
<dbReference type="SUPFAM" id="SSF53850">
    <property type="entry name" value="Periplasmic binding protein-like II"/>
    <property type="match status" value="1"/>
</dbReference>
<feature type="chain" id="PRO_5046121330" evidence="1">
    <location>
        <begin position="20"/>
        <end position="254"/>
    </location>
</feature>
<keyword evidence="3" id="KW-1185">Reference proteome</keyword>
<dbReference type="EMBL" id="JBEFLD010000002">
    <property type="protein sequence ID" value="MEQ6289873.1"/>
    <property type="molecule type" value="Genomic_DNA"/>
</dbReference>
<evidence type="ECO:0000256" key="1">
    <source>
        <dbReference type="SAM" id="SignalP"/>
    </source>
</evidence>
<organism evidence="2 3">
    <name type="scientific">Vogesella oryzagri</name>
    <dbReference type="NCBI Taxonomy" id="3160864"/>
    <lineage>
        <taxon>Bacteria</taxon>
        <taxon>Pseudomonadati</taxon>
        <taxon>Pseudomonadota</taxon>
        <taxon>Betaproteobacteria</taxon>
        <taxon>Neisseriales</taxon>
        <taxon>Chromobacteriaceae</taxon>
        <taxon>Vogesella</taxon>
    </lineage>
</organism>
<keyword evidence="1" id="KW-0732">Signal</keyword>
<evidence type="ECO:0000313" key="2">
    <source>
        <dbReference type="EMBL" id="MEQ6289873.1"/>
    </source>
</evidence>
<name>A0ABV1M128_9NEIS</name>
<dbReference type="RefSeq" id="WP_349584592.1">
    <property type="nucleotide sequence ID" value="NZ_JBEFLD010000002.1"/>
</dbReference>
<sequence length="254" mass="27638">MPPSLLLRLLLLLPLSAGAAVPLRVAINDQPAAPYIIGEGKSLASPPGLAVELLQQAAAPCNVYLLLQRQSSLRQLQALRTGATDAILLLSYNPERAAFAYYPLRDGRPDSRYRLATLSYNFYVRSGSKLQWDGQQLQGLNGAMVGTDLGWSVAADLERLHIPVEGAVGVEANLAKLRAGRIAAYAVHTNLAAAYLQNSQDVVALQPPISTKDYFLPFGRHFASAHPQEVQCLWQHIASQREPLLQQRGPAYGH</sequence>
<dbReference type="Gene3D" id="3.40.190.10">
    <property type="entry name" value="Periplasmic binding protein-like II"/>
    <property type="match status" value="2"/>
</dbReference>
<protein>
    <submittedName>
        <fullName evidence="2">Transporter substrate-binding domain-containing protein</fullName>
    </submittedName>
</protein>
<proteinExistence type="predicted"/>
<dbReference type="Proteomes" id="UP001433638">
    <property type="component" value="Unassembled WGS sequence"/>
</dbReference>
<feature type="signal peptide" evidence="1">
    <location>
        <begin position="1"/>
        <end position="19"/>
    </location>
</feature>
<evidence type="ECO:0000313" key="3">
    <source>
        <dbReference type="Proteomes" id="UP001433638"/>
    </source>
</evidence>
<reference evidence="2" key="1">
    <citation type="submission" date="2024-06" db="EMBL/GenBank/DDBJ databases">
        <title>Genome sequence of Vogesella sp. MAHUQ-64.</title>
        <authorList>
            <person name="Huq M.A."/>
        </authorList>
    </citation>
    <scope>NUCLEOTIDE SEQUENCE</scope>
    <source>
        <strain evidence="2">MAHUQ-64</strain>
    </source>
</reference>
<comment type="caution">
    <text evidence="2">The sequence shown here is derived from an EMBL/GenBank/DDBJ whole genome shotgun (WGS) entry which is preliminary data.</text>
</comment>
<accession>A0ABV1M128</accession>